<evidence type="ECO:0000313" key="2">
    <source>
        <dbReference type="EMBL" id="KAJ7687114.1"/>
    </source>
</evidence>
<feature type="compositionally biased region" description="Acidic residues" evidence="1">
    <location>
        <begin position="806"/>
        <end position="817"/>
    </location>
</feature>
<dbReference type="Pfam" id="PF18759">
    <property type="entry name" value="Plavaka"/>
    <property type="match status" value="1"/>
</dbReference>
<accession>A0AAD7DCC4</accession>
<feature type="compositionally biased region" description="Low complexity" evidence="1">
    <location>
        <begin position="852"/>
        <end position="886"/>
    </location>
</feature>
<dbReference type="Proteomes" id="UP001221757">
    <property type="component" value="Unassembled WGS sequence"/>
</dbReference>
<feature type="region of interest" description="Disordered" evidence="1">
    <location>
        <begin position="798"/>
        <end position="925"/>
    </location>
</feature>
<evidence type="ECO:0000313" key="3">
    <source>
        <dbReference type="Proteomes" id="UP001221757"/>
    </source>
</evidence>
<dbReference type="EMBL" id="JARKIE010000090">
    <property type="protein sequence ID" value="KAJ7687114.1"/>
    <property type="molecule type" value="Genomic_DNA"/>
</dbReference>
<feature type="compositionally biased region" description="Basic residues" evidence="1">
    <location>
        <begin position="406"/>
        <end position="422"/>
    </location>
</feature>
<evidence type="ECO:0000256" key="1">
    <source>
        <dbReference type="SAM" id="MobiDB-lite"/>
    </source>
</evidence>
<dbReference type="AlphaFoldDB" id="A0AAD7DCC4"/>
<reference evidence="2" key="1">
    <citation type="submission" date="2023-03" db="EMBL/GenBank/DDBJ databases">
        <title>Massive genome expansion in bonnet fungi (Mycena s.s.) driven by repeated elements and novel gene families across ecological guilds.</title>
        <authorList>
            <consortium name="Lawrence Berkeley National Laboratory"/>
            <person name="Harder C.B."/>
            <person name="Miyauchi S."/>
            <person name="Viragh M."/>
            <person name="Kuo A."/>
            <person name="Thoen E."/>
            <person name="Andreopoulos B."/>
            <person name="Lu D."/>
            <person name="Skrede I."/>
            <person name="Drula E."/>
            <person name="Henrissat B."/>
            <person name="Morin E."/>
            <person name="Kohler A."/>
            <person name="Barry K."/>
            <person name="LaButti K."/>
            <person name="Morin E."/>
            <person name="Salamov A."/>
            <person name="Lipzen A."/>
            <person name="Mereny Z."/>
            <person name="Hegedus B."/>
            <person name="Baldrian P."/>
            <person name="Stursova M."/>
            <person name="Weitz H."/>
            <person name="Taylor A."/>
            <person name="Grigoriev I.V."/>
            <person name="Nagy L.G."/>
            <person name="Martin F."/>
            <person name="Kauserud H."/>
        </authorList>
    </citation>
    <scope>NUCLEOTIDE SEQUENCE</scope>
    <source>
        <strain evidence="2">CBHHK067</strain>
    </source>
</reference>
<proteinExistence type="predicted"/>
<sequence>MVEAHTALQNQPREPNCLLERVILSLMFWSDSTHLASFGDASLWPLYMFFGNQSKWLRGKPRSNVCHHVAYFPKLPDVFHDWFRALTGKAPPAEVLTHCRRELMHAIWRLLLDDEFLDAYEHGIVIKCADGISRRFYPRIFSYSADYPEKVLLATIRNLGKAPCPRCYLPKEDIPELGTVRDDKKRETLARTDEHIQKGTIRRIRDKIYMLGRVVNSTTFDYYLLARSWTPTFNAFSDRLSKFGFNPFKMLVPDFMHEFELGVFKSFFIHLLRILFAHGGGAISELNTRFRLIPTFGRSTIRRFTLNTSALKKMAAWNYQSILLCAIPVIEDLLPEPYNSEILDILFTLAEWHTLAKLKLHTDATLNLLALANKGVGRLLRRFKRVTCPDFATKELPSEEASRGRAQARKAAKGKGKARARPVKTTPKVKEYSLLTYKLHSLGDYVPTIRWFGTSDSYSTQPGELEHRRVKRFYARTNKNRAVRQMTQLERRETYLLRMANRVHKKTRGRSTAEHQGHMRKLKASKTYIPFAESEALPYTTPDQHHHISPSHNFSLHLSSWLGEHQGDPATDGFLPKLQEHILGRLAHPEWSGDGNEFSAAQRFQTVLKNNRMYRHKILRVNYTGYDVRLGQDCLNPRTHSDVMSLAPEGASHPFSYSQIIGIFHADVVNTAAGANPRPESMEFLWVRRYRLDSSWRGGFKRKRLFRVEFIPDTDPNAFGFLNPDEVIRGAHIVPAFASGRTEDLLASGSVGRLPRDGLTDDEDWRFYYVNFFVDRDIYMRYIGGGVGDYRVKIPADEQPAVVDTGMDEEEEEEDPPPEINAEPPTIRARSSLSQNLEEDVEEVPPVRGDDSPSNSRPGSSLSQNSQALVRSGSSGSSSGSSSSSESGRDDGSDGDEDQDLGQDLGPEDGDGWVDEEVQEGYTPL</sequence>
<name>A0AAD7DCC4_MYCRO</name>
<protein>
    <submittedName>
        <fullName evidence="2">Uncharacterized protein</fullName>
    </submittedName>
</protein>
<gene>
    <name evidence="2" type="ORF">B0H17DRAFT_1203783</name>
</gene>
<feature type="compositionally biased region" description="Acidic residues" evidence="1">
    <location>
        <begin position="893"/>
        <end position="919"/>
    </location>
</feature>
<dbReference type="InterPro" id="IPR041078">
    <property type="entry name" value="Plavaka"/>
</dbReference>
<comment type="caution">
    <text evidence="2">The sequence shown here is derived from an EMBL/GenBank/DDBJ whole genome shotgun (WGS) entry which is preliminary data.</text>
</comment>
<feature type="region of interest" description="Disordered" evidence="1">
    <location>
        <begin position="397"/>
        <end position="424"/>
    </location>
</feature>
<organism evidence="2 3">
    <name type="scientific">Mycena rosella</name>
    <name type="common">Pink bonnet</name>
    <name type="synonym">Agaricus rosellus</name>
    <dbReference type="NCBI Taxonomy" id="1033263"/>
    <lineage>
        <taxon>Eukaryota</taxon>
        <taxon>Fungi</taxon>
        <taxon>Dikarya</taxon>
        <taxon>Basidiomycota</taxon>
        <taxon>Agaricomycotina</taxon>
        <taxon>Agaricomycetes</taxon>
        <taxon>Agaricomycetidae</taxon>
        <taxon>Agaricales</taxon>
        <taxon>Marasmiineae</taxon>
        <taxon>Mycenaceae</taxon>
        <taxon>Mycena</taxon>
    </lineage>
</organism>
<keyword evidence="3" id="KW-1185">Reference proteome</keyword>